<reference evidence="3 4" key="1">
    <citation type="submission" date="2019-08" db="EMBL/GenBank/DDBJ databases">
        <title>The genome sequence of a newly discovered highly antifungal drug resistant Aspergillus species, Aspergillus tanneri NIH 1004.</title>
        <authorList>
            <person name="Mounaud S."/>
            <person name="Singh I."/>
            <person name="Joardar V."/>
            <person name="Pakala S."/>
            <person name="Pakala S."/>
            <person name="Venepally P."/>
            <person name="Chung J.K."/>
            <person name="Losada L."/>
            <person name="Nierman W.C."/>
        </authorList>
    </citation>
    <scope>NUCLEOTIDE SEQUENCE [LARGE SCALE GENOMIC DNA]</scope>
    <source>
        <strain evidence="3 4">NIH1004</strain>
    </source>
</reference>
<dbReference type="RefSeq" id="XP_033431645.1">
    <property type="nucleotide sequence ID" value="XM_033565888.1"/>
</dbReference>
<dbReference type="Proteomes" id="UP000324241">
    <property type="component" value="Unassembled WGS sequence"/>
</dbReference>
<comment type="caution">
    <text evidence="3">The sequence shown here is derived from an EMBL/GenBank/DDBJ whole genome shotgun (WGS) entry which is preliminary data.</text>
</comment>
<dbReference type="Pfam" id="PF11976">
    <property type="entry name" value="Rad60-SLD"/>
    <property type="match status" value="1"/>
</dbReference>
<dbReference type="EMBL" id="QUQM01000002">
    <property type="protein sequence ID" value="KAA8652284.1"/>
    <property type="molecule type" value="Genomic_DNA"/>
</dbReference>
<protein>
    <recommendedName>
        <fullName evidence="2">Ubiquitin-like domain-containing protein</fullName>
    </recommendedName>
</protein>
<dbReference type="GeneID" id="54323890"/>
<dbReference type="VEuPathDB" id="FungiDB:EYZ11_009611"/>
<dbReference type="OrthoDB" id="3365399at2759"/>
<feature type="compositionally biased region" description="Basic and acidic residues" evidence="1">
    <location>
        <begin position="62"/>
        <end position="71"/>
    </location>
</feature>
<feature type="compositionally biased region" description="Basic and acidic residues" evidence="1">
    <location>
        <begin position="13"/>
        <end position="24"/>
    </location>
</feature>
<evidence type="ECO:0000259" key="2">
    <source>
        <dbReference type="PROSITE" id="PS50053"/>
    </source>
</evidence>
<dbReference type="InterPro" id="IPR000626">
    <property type="entry name" value="Ubiquitin-like_dom"/>
</dbReference>
<dbReference type="SUPFAM" id="SSF54236">
    <property type="entry name" value="Ubiquitin-like"/>
    <property type="match status" value="1"/>
</dbReference>
<evidence type="ECO:0000256" key="1">
    <source>
        <dbReference type="SAM" id="MobiDB-lite"/>
    </source>
</evidence>
<dbReference type="InterPro" id="IPR029071">
    <property type="entry name" value="Ubiquitin-like_domsf"/>
</dbReference>
<dbReference type="InterPro" id="IPR022617">
    <property type="entry name" value="Rad60/SUMO-like_dom"/>
</dbReference>
<dbReference type="Gene3D" id="3.10.20.90">
    <property type="entry name" value="Phosphatidylinositol 3-kinase Catalytic Subunit, Chain A, domain 1"/>
    <property type="match status" value="1"/>
</dbReference>
<accession>A0A5M9N3X8</accession>
<evidence type="ECO:0000313" key="4">
    <source>
        <dbReference type="Proteomes" id="UP000324241"/>
    </source>
</evidence>
<dbReference type="SMART" id="SM00213">
    <property type="entry name" value="UBQ"/>
    <property type="match status" value="1"/>
</dbReference>
<feature type="region of interest" description="Disordered" evidence="1">
    <location>
        <begin position="62"/>
        <end position="117"/>
    </location>
</feature>
<name>A0A5M9N3X8_9EURO</name>
<proteinExistence type="predicted"/>
<evidence type="ECO:0000313" key="3">
    <source>
        <dbReference type="EMBL" id="KAA8652284.1"/>
    </source>
</evidence>
<sequence length="389" mass="44073">MRTFFNRPPWANRGEKDPPSDFYRRAGQTYGDIVAANKEARERTANCAPTTPTEDVEVCKRLPTAREHSPEFEMNPVLPDSGRVMSDQGPLSTTRVDPYHVPSEDDKKGSTSSRRQYNLDVGVDDVSATAHEPSHDRAGFWKPLTPHLSYHTTEPDSTDKLFAIESKQGFDGDATFQADIHGNDMCGDVTVQILISSRLANTQPIVIHRKLSQSLKDVRLAWCKHQNLPQGMHSSVFLSWKGRRLFDVTTCRSLGIYAKRDMQRVITDDYRTEKDSIRIHMEAVIEEDFTPGSQQALFTHLEGEEHLEDDKPRCLPIKIALKCPGRETYTMNVSAQMGVSQVVAIYRDAQRVDECQDVYLIFDGDRLDPNSCLTDYDITHEDLVDVIIK</sequence>
<dbReference type="PROSITE" id="PS50053">
    <property type="entry name" value="UBIQUITIN_2"/>
    <property type="match status" value="1"/>
</dbReference>
<feature type="region of interest" description="Disordered" evidence="1">
    <location>
        <begin position="1"/>
        <end position="28"/>
    </location>
</feature>
<feature type="domain" description="Ubiquitin-like" evidence="2">
    <location>
        <begin position="317"/>
        <end position="389"/>
    </location>
</feature>
<organism evidence="3 4">
    <name type="scientific">Aspergillus tanneri</name>
    <dbReference type="NCBI Taxonomy" id="1220188"/>
    <lineage>
        <taxon>Eukaryota</taxon>
        <taxon>Fungi</taxon>
        <taxon>Dikarya</taxon>
        <taxon>Ascomycota</taxon>
        <taxon>Pezizomycotina</taxon>
        <taxon>Eurotiomycetes</taxon>
        <taxon>Eurotiomycetidae</taxon>
        <taxon>Eurotiales</taxon>
        <taxon>Aspergillaceae</taxon>
        <taxon>Aspergillus</taxon>
        <taxon>Aspergillus subgen. Circumdati</taxon>
    </lineage>
</organism>
<gene>
    <name evidence="3" type="ORF">ATNIH1004_001188</name>
</gene>
<dbReference type="AlphaFoldDB" id="A0A5M9N3X8"/>